<dbReference type="EMBL" id="RKQZ01000001">
    <property type="protein sequence ID" value="RPF21328.1"/>
    <property type="molecule type" value="Genomic_DNA"/>
</dbReference>
<dbReference type="Pfam" id="PF00196">
    <property type="entry name" value="GerE"/>
    <property type="match status" value="1"/>
</dbReference>
<name>A0A3N4Z662_9MICO</name>
<dbReference type="SMART" id="SM00421">
    <property type="entry name" value="HTH_LUXR"/>
    <property type="match status" value="1"/>
</dbReference>
<dbReference type="PANTHER" id="PTHR16305">
    <property type="entry name" value="TESTICULAR SOLUBLE ADENYLYL CYCLASE"/>
    <property type="match status" value="1"/>
</dbReference>
<dbReference type="GO" id="GO:0006355">
    <property type="term" value="P:regulation of DNA-templated transcription"/>
    <property type="evidence" value="ECO:0007669"/>
    <property type="project" value="InterPro"/>
</dbReference>
<dbReference type="InterPro" id="IPR041664">
    <property type="entry name" value="AAA_16"/>
</dbReference>
<dbReference type="InterPro" id="IPR027417">
    <property type="entry name" value="P-loop_NTPase"/>
</dbReference>
<dbReference type="InterPro" id="IPR011990">
    <property type="entry name" value="TPR-like_helical_dom_sf"/>
</dbReference>
<dbReference type="GO" id="GO:0004016">
    <property type="term" value="F:adenylate cyclase activity"/>
    <property type="evidence" value="ECO:0007669"/>
    <property type="project" value="TreeGrafter"/>
</dbReference>
<dbReference type="InterPro" id="IPR016032">
    <property type="entry name" value="Sig_transdc_resp-reg_C-effctor"/>
</dbReference>
<evidence type="ECO:0000313" key="4">
    <source>
        <dbReference type="EMBL" id="RPF21328.1"/>
    </source>
</evidence>
<dbReference type="SUPFAM" id="SSF52540">
    <property type="entry name" value="P-loop containing nucleoside triphosphate hydrolases"/>
    <property type="match status" value="1"/>
</dbReference>
<evidence type="ECO:0000259" key="3">
    <source>
        <dbReference type="PROSITE" id="PS50043"/>
    </source>
</evidence>
<dbReference type="PROSITE" id="PS50043">
    <property type="entry name" value="HTH_LUXR_2"/>
    <property type="match status" value="1"/>
</dbReference>
<evidence type="ECO:0000256" key="2">
    <source>
        <dbReference type="ARBA" id="ARBA00022840"/>
    </source>
</evidence>
<comment type="caution">
    <text evidence="4">The sequence shown here is derived from an EMBL/GenBank/DDBJ whole genome shotgun (WGS) entry which is preliminary data.</text>
</comment>
<dbReference type="PRINTS" id="PR00038">
    <property type="entry name" value="HTHLUXR"/>
</dbReference>
<dbReference type="InterPro" id="IPR000792">
    <property type="entry name" value="Tscrpt_reg_LuxR_C"/>
</dbReference>
<dbReference type="GO" id="GO:0005524">
    <property type="term" value="F:ATP binding"/>
    <property type="evidence" value="ECO:0007669"/>
    <property type="project" value="UniProtKB-KW"/>
</dbReference>
<keyword evidence="2" id="KW-0067">ATP-binding</keyword>
<dbReference type="SUPFAM" id="SSF46894">
    <property type="entry name" value="C-terminal effector domain of the bipartite response regulators"/>
    <property type="match status" value="1"/>
</dbReference>
<sequence length="938" mass="100054">MAVVTTWFRSVSDPEESELSTLLGRQAECRQVEQLLREAKAGHSGALVVRGEAGIGKTALLEHLRTSAGALGFRIETSTGIEAETQFAYAGLHQICAPLLDRMSALPEPQRLALGVALGREAGPAPDKFIVGLATLGLLSDAAERSGLLCLVDDAQWLDRASAEVLTFVARRVDAERIAMAFGVRDNGEDHTVFAGLPELRLNGLCEADARALLDSAVAAPLDDDVRDRIIAEARGNPLALLELPTHSRPARLAGGFQHPDVSDIPGRVETEFRNRAGDLPGETRTLLLIAAADPTGDPSLLARAAAHAGIAPESASPAEAAGLIEIGTRVRFRHPLVRSAVYRAARHADRHRAHAALAAATDSALEPDRRAWHAAQAASGFDERIAAELERSAARARARGGSAAAGAFLQRSTELTPDLADRARRALEAAHALREAGAPEPALDLLATAEAGPLDTLQRARVALLRAQIVYHLNRHREAPAMLSEAAVRAARNDPELAREIRLGALDLSMIYGDPIGRIVARAALDDPAIEGVTRPMDRLLVGLATTMVHEFSSGVPALRDALASLRDVGIPDDQPRLRPGFTARRTIGIVHDLSGRIAVGILDDELAHDLTEAYVRSARAAGALAVLPAALSLHANVLIISGEIARARELVAQSISITEATGGVRSRHSETILAAWSGDRATSIRLHDVTLRDPSHPANGAEVGLAKYATAVLYNALGEYTKAQHAAEATCASLELSLSTIGLAELIEASARAGDPDTAANALQRLTARAKACDTAWARGLEARSRALTTVGPSAEAHYREAIAQLEASRIAGEAARAHLVYGEWLRREGRRQDARDALRTAHDLLSAMGAEAFAARAANELRATGERPRKRMTQSTDELTAQELQVARHVVTGATSREVGAQLFLSPRTIEAHLRSIYRKLGIKSRRELREVPLP</sequence>
<dbReference type="PROSITE" id="PS00622">
    <property type="entry name" value="HTH_LUXR_1"/>
    <property type="match status" value="1"/>
</dbReference>
<dbReference type="InterPro" id="IPR036388">
    <property type="entry name" value="WH-like_DNA-bd_sf"/>
</dbReference>
<keyword evidence="1" id="KW-0547">Nucleotide-binding</keyword>
<dbReference type="PANTHER" id="PTHR16305:SF35">
    <property type="entry name" value="TRANSCRIPTIONAL ACTIVATOR DOMAIN"/>
    <property type="match status" value="1"/>
</dbReference>
<organism evidence="4 5">
    <name type="scientific">Myceligenerans xiligouense</name>
    <dbReference type="NCBI Taxonomy" id="253184"/>
    <lineage>
        <taxon>Bacteria</taxon>
        <taxon>Bacillati</taxon>
        <taxon>Actinomycetota</taxon>
        <taxon>Actinomycetes</taxon>
        <taxon>Micrococcales</taxon>
        <taxon>Promicromonosporaceae</taxon>
        <taxon>Myceligenerans</taxon>
    </lineage>
</organism>
<dbReference type="AlphaFoldDB" id="A0A3N4Z662"/>
<dbReference type="Proteomes" id="UP000280501">
    <property type="component" value="Unassembled WGS sequence"/>
</dbReference>
<evidence type="ECO:0000256" key="1">
    <source>
        <dbReference type="ARBA" id="ARBA00022741"/>
    </source>
</evidence>
<feature type="domain" description="HTH luxR-type" evidence="3">
    <location>
        <begin position="875"/>
        <end position="938"/>
    </location>
</feature>
<proteinExistence type="predicted"/>
<keyword evidence="5" id="KW-1185">Reference proteome</keyword>
<dbReference type="CDD" id="cd06170">
    <property type="entry name" value="LuxR_C_like"/>
    <property type="match status" value="1"/>
</dbReference>
<gene>
    <name evidence="4" type="ORF">EDD34_1955</name>
</gene>
<dbReference type="SUPFAM" id="SSF48452">
    <property type="entry name" value="TPR-like"/>
    <property type="match status" value="1"/>
</dbReference>
<dbReference type="Pfam" id="PF13191">
    <property type="entry name" value="AAA_16"/>
    <property type="match status" value="1"/>
</dbReference>
<dbReference type="GO" id="GO:0003677">
    <property type="term" value="F:DNA binding"/>
    <property type="evidence" value="ECO:0007669"/>
    <property type="project" value="InterPro"/>
</dbReference>
<accession>A0A3N4Z662</accession>
<dbReference type="Gene3D" id="1.10.10.10">
    <property type="entry name" value="Winged helix-like DNA-binding domain superfamily/Winged helix DNA-binding domain"/>
    <property type="match status" value="1"/>
</dbReference>
<protein>
    <submittedName>
        <fullName evidence="4">Regulatory LuxR family protein</fullName>
    </submittedName>
</protein>
<dbReference type="GO" id="GO:0005737">
    <property type="term" value="C:cytoplasm"/>
    <property type="evidence" value="ECO:0007669"/>
    <property type="project" value="TreeGrafter"/>
</dbReference>
<evidence type="ECO:0000313" key="5">
    <source>
        <dbReference type="Proteomes" id="UP000280501"/>
    </source>
</evidence>
<dbReference type="OrthoDB" id="134933at2"/>
<reference evidence="4 5" key="1">
    <citation type="submission" date="2018-11" db="EMBL/GenBank/DDBJ databases">
        <title>Sequencing the genomes of 1000 actinobacteria strains.</title>
        <authorList>
            <person name="Klenk H.-P."/>
        </authorList>
    </citation>
    <scope>NUCLEOTIDE SEQUENCE [LARGE SCALE GENOMIC DNA]</scope>
    <source>
        <strain evidence="4 5">DSM 15700</strain>
    </source>
</reference>